<evidence type="ECO:0000256" key="1">
    <source>
        <dbReference type="SAM" id="MobiDB-lite"/>
    </source>
</evidence>
<feature type="compositionally biased region" description="Polar residues" evidence="1">
    <location>
        <begin position="539"/>
        <end position="555"/>
    </location>
</feature>
<dbReference type="VEuPathDB" id="GiardiaDB:GL50803_92095"/>
<keyword evidence="3" id="KW-1185">Reference proteome</keyword>
<evidence type="ECO:0000313" key="2">
    <source>
        <dbReference type="EMBL" id="KAE8305321.1"/>
    </source>
</evidence>
<gene>
    <name evidence="2" type="ORF">GL50803_0092095</name>
</gene>
<evidence type="ECO:0000313" key="3">
    <source>
        <dbReference type="Proteomes" id="UP000001548"/>
    </source>
</evidence>
<reference evidence="2 3" key="1">
    <citation type="journal article" date="2007" name="Science">
        <title>Genomic minimalism in the early diverging intestinal parasite Giardia lamblia.</title>
        <authorList>
            <person name="Morrison H.G."/>
            <person name="McArthur A.G."/>
            <person name="Gillin F.D."/>
            <person name="Aley S.B."/>
            <person name="Adam R.D."/>
            <person name="Olsen G.J."/>
            <person name="Best A.A."/>
            <person name="Cande W.Z."/>
            <person name="Chen F."/>
            <person name="Cipriano M.J."/>
            <person name="Davids B.J."/>
            <person name="Dawson S.C."/>
            <person name="Elmendorf H.G."/>
            <person name="Hehl A.B."/>
            <person name="Holder M.E."/>
            <person name="Huse S.M."/>
            <person name="Kim U.U."/>
            <person name="Lasek-Nesselquist E."/>
            <person name="Manning G."/>
            <person name="Nigam A."/>
            <person name="Nixon J.E."/>
            <person name="Palm D."/>
            <person name="Passamaneck N.E."/>
            <person name="Prabhu A."/>
            <person name="Reich C.I."/>
            <person name="Reiner D.S."/>
            <person name="Samuelson J."/>
            <person name="Svard S.G."/>
            <person name="Sogin M.L."/>
        </authorList>
    </citation>
    <scope>NUCLEOTIDE SEQUENCE [LARGE SCALE GENOMIC DNA]</scope>
    <source>
        <strain evidence="2 3">WB C6</strain>
    </source>
</reference>
<accession>A8B893</accession>
<dbReference type="HOGENOM" id="CLU_468102_0_0_1"/>
<dbReference type="EMBL" id="AACB03000001">
    <property type="protein sequence ID" value="KAE8305321.1"/>
    <property type="molecule type" value="Genomic_DNA"/>
</dbReference>
<dbReference type="GeneID" id="5701891"/>
<proteinExistence type="predicted"/>
<sequence>MSIDGGTTARSTSQLEGTDYCGRSTRESSHSSSSHHQSTRSRKGVAPCSMIDNKHKGRLSAQSLASMRRRGSESSSRLNGRAPSSSYSRDHHIWTEKEVKEFYTILVRWGSLQFKKISSVLQPDEEGSSTRFKNKWNGEKKRAIIRRPTYDCRTLIISVINDYIALLFDSSPGPVVGQEERERLASWITDLIATLPLDTNKNTSHQVTKHVVDVYNKFFNYRTKLDMLRCLYADNGLTQPLEHVTLGPAQSSPPVVGANPMQLSAPLAMSLSPQLQVQPAMPALDRCGVAPENPQYQHQQQILANASPCFNVSLQNSAQQTLTNHVSSVLVQPIWSLNTAEGVAIQNPCLIQSANGLILAQDLTTLPNSDLIAQLRNMLGMPQYSNIAQMPFNVHQPEGREAIIKAIIEQNERVNAQLRQQLVYQPVYQHLPQFISISAPVLPTVTYRDVESPPQVTICLANAQRAADLETVNAVDAVAVTLPQQGQIFCESVPAHPASTFSINNVSSETISPRLVDPRLASSAGLETRMRSPDMLAVSSASPAPSIDGSFSSKDTPVEISDSSGKIRPTISASLESTGPSLP</sequence>
<feature type="compositionally biased region" description="Polar residues" evidence="1">
    <location>
        <begin position="571"/>
        <end position="583"/>
    </location>
</feature>
<feature type="region of interest" description="Disordered" evidence="1">
    <location>
        <begin position="534"/>
        <end position="583"/>
    </location>
</feature>
<dbReference type="Proteomes" id="UP000001548">
    <property type="component" value="Unassembled WGS sequence"/>
</dbReference>
<dbReference type="AlphaFoldDB" id="A8B893"/>
<protein>
    <submittedName>
        <fullName evidence="2">Uncharacterized protein</fullName>
    </submittedName>
</protein>
<dbReference type="OMA" id="HIWTEKE"/>
<name>A8B893_GIAIC</name>
<feature type="region of interest" description="Disordered" evidence="1">
    <location>
        <begin position="1"/>
        <end position="88"/>
    </location>
</feature>
<organism evidence="2 3">
    <name type="scientific">Giardia intestinalis (strain ATCC 50803 / WB clone C6)</name>
    <name type="common">Giardia lamblia</name>
    <dbReference type="NCBI Taxonomy" id="184922"/>
    <lineage>
        <taxon>Eukaryota</taxon>
        <taxon>Metamonada</taxon>
        <taxon>Diplomonadida</taxon>
        <taxon>Hexamitidae</taxon>
        <taxon>Giardiinae</taxon>
        <taxon>Giardia</taxon>
    </lineage>
</organism>
<dbReference type="RefSeq" id="XP_001708973.1">
    <property type="nucleotide sequence ID" value="XM_001708921.1"/>
</dbReference>
<comment type="caution">
    <text evidence="2">The sequence shown here is derived from an EMBL/GenBank/DDBJ whole genome shotgun (WGS) entry which is preliminary data.</text>
</comment>
<dbReference type="KEGG" id="gla:GL50803_0092095"/>